<dbReference type="PROSITE" id="PS00409">
    <property type="entry name" value="PROKAR_NTER_METHYL"/>
    <property type="match status" value="1"/>
</dbReference>
<proteinExistence type="predicted"/>
<keyword evidence="1" id="KW-1133">Transmembrane helix</keyword>
<dbReference type="InterPro" id="IPR045584">
    <property type="entry name" value="Pilin-like"/>
</dbReference>
<feature type="transmembrane region" description="Helical" evidence="1">
    <location>
        <begin position="12"/>
        <end position="30"/>
    </location>
</feature>
<dbReference type="InterPro" id="IPR012902">
    <property type="entry name" value="N_methyl_site"/>
</dbReference>
<dbReference type="SUPFAM" id="SSF54523">
    <property type="entry name" value="Pili subunits"/>
    <property type="match status" value="1"/>
</dbReference>
<dbReference type="NCBIfam" id="TIGR02532">
    <property type="entry name" value="IV_pilin_GFxxxE"/>
    <property type="match status" value="1"/>
</dbReference>
<reference evidence="2" key="1">
    <citation type="submission" date="2018-05" db="EMBL/GenBank/DDBJ databases">
        <authorList>
            <person name="Lanie J.A."/>
            <person name="Ng W.-L."/>
            <person name="Kazmierczak K.M."/>
            <person name="Andrzejewski T.M."/>
            <person name="Davidsen T.M."/>
            <person name="Wayne K.J."/>
            <person name="Tettelin H."/>
            <person name="Glass J.I."/>
            <person name="Rusch D."/>
            <person name="Podicherti R."/>
            <person name="Tsui H.-C.T."/>
            <person name="Winkler M.E."/>
        </authorList>
    </citation>
    <scope>NUCLEOTIDE SEQUENCE</scope>
</reference>
<dbReference type="Pfam" id="PF07963">
    <property type="entry name" value="N_methyl"/>
    <property type="match status" value="1"/>
</dbReference>
<sequence>MKHKTAQKGFTLIELIAVMVILGILAAVLIPRLSTVQEGAYEVNAKQMYSAIQGHIQMQAQKAAITGAHGMETYPDPTNNGLSFYLDDWLKDYDAQHWTQVYVDNFNAGSESTDDPDAIYFIYHPHEAWTGAVTSNGTFGSGNRNPGLGIKKDIYYIEYWPVTSEAAKDDGYNYDNYHLALRRDNNAASGAHDCDLTVTDVNDGFVDNLYHCGADNLADDHTTVADETAGANVCTEHNS</sequence>
<organism evidence="2">
    <name type="scientific">marine metagenome</name>
    <dbReference type="NCBI Taxonomy" id="408172"/>
    <lineage>
        <taxon>unclassified sequences</taxon>
        <taxon>metagenomes</taxon>
        <taxon>ecological metagenomes</taxon>
    </lineage>
</organism>
<dbReference type="AlphaFoldDB" id="A0A382I7M4"/>
<accession>A0A382I7M4</accession>
<keyword evidence="1" id="KW-0472">Membrane</keyword>
<name>A0A382I7M4_9ZZZZ</name>
<gene>
    <name evidence="2" type="ORF">METZ01_LOCUS248588</name>
</gene>
<evidence type="ECO:0008006" key="3">
    <source>
        <dbReference type="Google" id="ProtNLM"/>
    </source>
</evidence>
<keyword evidence="1" id="KW-0812">Transmembrane</keyword>
<protein>
    <recommendedName>
        <fullName evidence="3">Type II secretion system protein GspG C-terminal domain-containing protein</fullName>
    </recommendedName>
</protein>
<dbReference type="Gene3D" id="3.30.700.10">
    <property type="entry name" value="Glycoprotein, Type 4 Pilin"/>
    <property type="match status" value="1"/>
</dbReference>
<evidence type="ECO:0000256" key="1">
    <source>
        <dbReference type="SAM" id="Phobius"/>
    </source>
</evidence>
<evidence type="ECO:0000313" key="2">
    <source>
        <dbReference type="EMBL" id="SVB95734.1"/>
    </source>
</evidence>
<dbReference type="EMBL" id="UINC01065748">
    <property type="protein sequence ID" value="SVB95734.1"/>
    <property type="molecule type" value="Genomic_DNA"/>
</dbReference>